<evidence type="ECO:0008006" key="3">
    <source>
        <dbReference type="Google" id="ProtNLM"/>
    </source>
</evidence>
<protein>
    <recommendedName>
        <fullName evidence="3">ATP-binding protein</fullName>
    </recommendedName>
</protein>
<dbReference type="EMBL" id="CP035807">
    <property type="protein sequence ID" value="QEN04707.1"/>
    <property type="molecule type" value="Genomic_DNA"/>
</dbReference>
<proteinExistence type="predicted"/>
<accession>A0A5C1QB32</accession>
<reference evidence="1 2" key="2">
    <citation type="submission" date="2019-09" db="EMBL/GenBank/DDBJ databases">
        <title>Complete Genome Sequence and Methylome Analysis of free living Spirochaetas.</title>
        <authorList>
            <person name="Leshcheva N."/>
            <person name="Mikheeva N."/>
        </authorList>
    </citation>
    <scope>NUCLEOTIDE SEQUENCE [LARGE SCALE GENOMIC DNA]</scope>
    <source>
        <strain evidence="1 2">P</strain>
    </source>
</reference>
<dbReference type="AlphaFoldDB" id="A0A5C1QB32"/>
<sequence length="282" mass="32593">MKYRKKMKPKWDNIHFIQEKVGQKLKGYEKGYIDSVKMVTGELLENSVKYYMNRGIKSRIEFYFSNNDGIMISIKNQIIYSEDVGPLADIIDKIGSSLNPYNLFIERLQEILDNRIKGESKLGLLRIASDGGYQLSYEYEKGKLSINAIKNRLGEDIRMKALDYEDLKIEVTEANNIVNVSWIGKCRTLNPEHVLDTYLAQLIQFVKGKSVIVTFDKLESMNSSTVPPLLTFIKTLEENRIESQFLYDDKEDWQRASFKPLSVIAGKYEFVKITGLSHQEVM</sequence>
<name>A0A5C1QB32_9SPIO</name>
<dbReference type="Proteomes" id="UP000323824">
    <property type="component" value="Chromosome"/>
</dbReference>
<dbReference type="OrthoDB" id="5521109at2"/>
<evidence type="ECO:0000313" key="2">
    <source>
        <dbReference type="Proteomes" id="UP000323824"/>
    </source>
</evidence>
<organism evidence="1 2">
    <name type="scientific">Thiospirochaeta perfilievii</name>
    <dbReference type="NCBI Taxonomy" id="252967"/>
    <lineage>
        <taxon>Bacteria</taxon>
        <taxon>Pseudomonadati</taxon>
        <taxon>Spirochaetota</taxon>
        <taxon>Spirochaetia</taxon>
        <taxon>Spirochaetales</taxon>
        <taxon>Spirochaetaceae</taxon>
        <taxon>Thiospirochaeta</taxon>
    </lineage>
</organism>
<dbReference type="KEGG" id="sper:EW093_08300"/>
<gene>
    <name evidence="1" type="ORF">EW093_08300</name>
</gene>
<dbReference type="RefSeq" id="WP_149567950.1">
    <property type="nucleotide sequence ID" value="NZ_CP035807.1"/>
</dbReference>
<reference evidence="1 2" key="1">
    <citation type="submission" date="2019-02" db="EMBL/GenBank/DDBJ databases">
        <authorList>
            <person name="Fomenkov A."/>
            <person name="Dubinina G."/>
            <person name="Grabovich M."/>
            <person name="Vincze T."/>
            <person name="Roberts R.J."/>
        </authorList>
    </citation>
    <scope>NUCLEOTIDE SEQUENCE [LARGE SCALE GENOMIC DNA]</scope>
    <source>
        <strain evidence="1 2">P</strain>
    </source>
</reference>
<keyword evidence="2" id="KW-1185">Reference proteome</keyword>
<evidence type="ECO:0000313" key="1">
    <source>
        <dbReference type="EMBL" id="QEN04707.1"/>
    </source>
</evidence>